<name>A0A2T1D848_9CYAN</name>
<accession>A0A2T1D848</accession>
<dbReference type="STRING" id="1920490.GCA_001895925_00015"/>
<sequence>MPLSDLPKGFPATVPSPKFQIGDYICWQPQPTKDFGIVTGLHYASAQPLHSWAWKYTVWLSLSSPSQRWIKSDMAWESDLELVPITYDLTPEQP</sequence>
<evidence type="ECO:0000313" key="2">
    <source>
        <dbReference type="Proteomes" id="UP000238634"/>
    </source>
</evidence>
<gene>
    <name evidence="1" type="ORF">C7B65_20760</name>
</gene>
<proteinExistence type="predicted"/>
<dbReference type="RefSeq" id="WP_083583144.1">
    <property type="nucleotide sequence ID" value="NZ_MPPI01000037.1"/>
</dbReference>
<protein>
    <submittedName>
        <fullName evidence="1">Uncharacterized protein</fullName>
    </submittedName>
</protein>
<reference evidence="1 2" key="2">
    <citation type="submission" date="2018-03" db="EMBL/GenBank/DDBJ databases">
        <title>The ancient ancestry and fast evolution of plastids.</title>
        <authorList>
            <person name="Moore K.R."/>
            <person name="Magnabosco C."/>
            <person name="Momper L."/>
            <person name="Gold D.A."/>
            <person name="Bosak T."/>
            <person name="Fournier G.P."/>
        </authorList>
    </citation>
    <scope>NUCLEOTIDE SEQUENCE [LARGE SCALE GENOMIC DNA]</scope>
    <source>
        <strain evidence="1 2">ULC007</strain>
    </source>
</reference>
<dbReference type="Proteomes" id="UP000238634">
    <property type="component" value="Unassembled WGS sequence"/>
</dbReference>
<dbReference type="OrthoDB" id="574309at2"/>
<reference evidence="1 2" key="1">
    <citation type="submission" date="2018-02" db="EMBL/GenBank/DDBJ databases">
        <authorList>
            <person name="Cohen D.B."/>
            <person name="Kent A.D."/>
        </authorList>
    </citation>
    <scope>NUCLEOTIDE SEQUENCE [LARGE SCALE GENOMIC DNA]</scope>
    <source>
        <strain evidence="1 2">ULC007</strain>
    </source>
</reference>
<dbReference type="EMBL" id="PVWG01000038">
    <property type="protein sequence ID" value="PSB16679.1"/>
    <property type="molecule type" value="Genomic_DNA"/>
</dbReference>
<organism evidence="1 2">
    <name type="scientific">Phormidesmis priestleyi ULC007</name>
    <dbReference type="NCBI Taxonomy" id="1920490"/>
    <lineage>
        <taxon>Bacteria</taxon>
        <taxon>Bacillati</taxon>
        <taxon>Cyanobacteriota</taxon>
        <taxon>Cyanophyceae</taxon>
        <taxon>Leptolyngbyales</taxon>
        <taxon>Leptolyngbyaceae</taxon>
        <taxon>Phormidesmis</taxon>
    </lineage>
</organism>
<keyword evidence="2" id="KW-1185">Reference proteome</keyword>
<comment type="caution">
    <text evidence="1">The sequence shown here is derived from an EMBL/GenBank/DDBJ whole genome shotgun (WGS) entry which is preliminary data.</text>
</comment>
<dbReference type="AlphaFoldDB" id="A0A2T1D848"/>
<evidence type="ECO:0000313" key="1">
    <source>
        <dbReference type="EMBL" id="PSB16679.1"/>
    </source>
</evidence>